<reference evidence="2 3" key="1">
    <citation type="submission" date="2020-02" db="EMBL/GenBank/DDBJ databases">
        <authorList>
            <person name="Ma Q."/>
            <person name="Huang Y."/>
            <person name="Song X."/>
            <person name="Pei D."/>
        </authorList>
    </citation>
    <scope>NUCLEOTIDE SEQUENCE [LARGE SCALE GENOMIC DNA]</scope>
    <source>
        <strain evidence="2">Sxm20200214</strain>
        <tissue evidence="2">Leaf</tissue>
    </source>
</reference>
<comment type="caution">
    <text evidence="2">The sequence shown here is derived from an EMBL/GenBank/DDBJ whole genome shotgun (WGS) entry which is preliminary data.</text>
</comment>
<sequence>MEEESSLRRDLTAAKEVIADHRDKFSFTVNIFDLMIETTLNINPTFASRWQSLRPSFVPEPTPAEQADLERRADGHSSDLFDEINLNT</sequence>
<gene>
    <name evidence="2" type="ORF">Bca52824_064610</name>
</gene>
<keyword evidence="3" id="KW-1185">Reference proteome</keyword>
<organism evidence="2 3">
    <name type="scientific">Brassica carinata</name>
    <name type="common">Ethiopian mustard</name>
    <name type="synonym">Abyssinian cabbage</name>
    <dbReference type="NCBI Taxonomy" id="52824"/>
    <lineage>
        <taxon>Eukaryota</taxon>
        <taxon>Viridiplantae</taxon>
        <taxon>Streptophyta</taxon>
        <taxon>Embryophyta</taxon>
        <taxon>Tracheophyta</taxon>
        <taxon>Spermatophyta</taxon>
        <taxon>Magnoliopsida</taxon>
        <taxon>eudicotyledons</taxon>
        <taxon>Gunneridae</taxon>
        <taxon>Pentapetalae</taxon>
        <taxon>rosids</taxon>
        <taxon>malvids</taxon>
        <taxon>Brassicales</taxon>
        <taxon>Brassicaceae</taxon>
        <taxon>Brassiceae</taxon>
        <taxon>Brassica</taxon>
    </lineage>
</organism>
<feature type="compositionally biased region" description="Basic and acidic residues" evidence="1">
    <location>
        <begin position="68"/>
        <end position="79"/>
    </location>
</feature>
<evidence type="ECO:0000313" key="2">
    <source>
        <dbReference type="EMBL" id="KAG2270055.1"/>
    </source>
</evidence>
<accession>A0A8X7QK34</accession>
<dbReference type="EMBL" id="JAAMPC010000013">
    <property type="protein sequence ID" value="KAG2270055.1"/>
    <property type="molecule type" value="Genomic_DNA"/>
</dbReference>
<evidence type="ECO:0000313" key="3">
    <source>
        <dbReference type="Proteomes" id="UP000886595"/>
    </source>
</evidence>
<evidence type="ECO:0000256" key="1">
    <source>
        <dbReference type="SAM" id="MobiDB-lite"/>
    </source>
</evidence>
<feature type="region of interest" description="Disordered" evidence="1">
    <location>
        <begin position="58"/>
        <end position="88"/>
    </location>
</feature>
<dbReference type="Proteomes" id="UP000886595">
    <property type="component" value="Unassembled WGS sequence"/>
</dbReference>
<protein>
    <submittedName>
        <fullName evidence="2">Uncharacterized protein</fullName>
    </submittedName>
</protein>
<name>A0A8X7QK34_BRACI</name>
<proteinExistence type="predicted"/>
<dbReference type="AlphaFoldDB" id="A0A8X7QK34"/>
<dbReference type="OrthoDB" id="10295055at2759"/>